<dbReference type="EMBL" id="JAFMPM010000007">
    <property type="protein sequence ID" value="MBO0613855.1"/>
    <property type="molecule type" value="Genomic_DNA"/>
</dbReference>
<dbReference type="EMBL" id="CP072748">
    <property type="protein sequence ID" value="QTX10225.1"/>
    <property type="molecule type" value="Genomic_DNA"/>
</dbReference>
<organism evidence="2">
    <name type="scientific">Thiothrix fructosivorans</name>
    <dbReference type="NCBI Taxonomy" id="111770"/>
    <lineage>
        <taxon>Bacteria</taxon>
        <taxon>Pseudomonadati</taxon>
        <taxon>Pseudomonadota</taxon>
        <taxon>Gammaproteobacteria</taxon>
        <taxon>Thiotrichales</taxon>
        <taxon>Thiotrichaceae</taxon>
        <taxon>Thiothrix</taxon>
    </lineage>
</organism>
<dbReference type="AlphaFoldDB" id="A0A8B0SH76"/>
<reference evidence="1 3" key="1">
    <citation type="submission" date="2021-03" db="EMBL/GenBank/DDBJ databases">
        <title>Draft genome and methylome analysis of Thiotrix fructosivoruns ATCC 49748.</title>
        <authorList>
            <person name="Fomenkov A."/>
            <person name="Grabovich M.Y."/>
            <person name="Roberts R.J."/>
        </authorList>
    </citation>
    <scope>NUCLEOTIDE SEQUENCE [LARGE SCALE GENOMIC DNA]</scope>
    <source>
        <strain evidence="1 3">ATCC 49748</strain>
    </source>
</reference>
<evidence type="ECO:0000313" key="3">
    <source>
        <dbReference type="Proteomes" id="UP000664466"/>
    </source>
</evidence>
<reference evidence="2" key="2">
    <citation type="submission" date="2021-04" db="EMBL/GenBank/DDBJ databases">
        <title>Complete Genome and methylome analysis of Thiothrix fructosivorans ATCC 49748.</title>
        <authorList>
            <person name="Fomenkov A."/>
            <person name="Sun L."/>
            <person name="Vincze T."/>
            <person name="Grabovich M.Y."/>
            <person name="Roberts R.J."/>
        </authorList>
    </citation>
    <scope>NUCLEOTIDE SEQUENCE</scope>
    <source>
        <strain evidence="2">ATCC 49748</strain>
    </source>
</reference>
<protein>
    <submittedName>
        <fullName evidence="2">Uncharacterized protein</fullName>
    </submittedName>
</protein>
<evidence type="ECO:0000313" key="2">
    <source>
        <dbReference type="EMBL" id="QTX10225.1"/>
    </source>
</evidence>
<proteinExistence type="predicted"/>
<name>A0A8B0SH76_9GAMM</name>
<evidence type="ECO:0000313" key="1">
    <source>
        <dbReference type="EMBL" id="MBO0613855.1"/>
    </source>
</evidence>
<dbReference type="RefSeq" id="WP_207251593.1">
    <property type="nucleotide sequence ID" value="NZ_JAFMPM010000007.1"/>
</dbReference>
<sequence length="90" mass="10490">MRNRELPTSWKDWTFWEGYLLDPEGNRYSPDMVRTSLFTQELAHELTGSPLQVYSMKAQLQKRLKLLAAEPEVVIRWNGQEITVKLPKAG</sequence>
<keyword evidence="3" id="KW-1185">Reference proteome</keyword>
<gene>
    <name evidence="2" type="ORF">J1836_016785</name>
    <name evidence="1" type="ORF">J1836_13160</name>
</gene>
<accession>A0A8B0SH76</accession>
<dbReference type="Proteomes" id="UP000664466">
    <property type="component" value="Unassembled WGS sequence"/>
</dbReference>